<evidence type="ECO:0000313" key="11">
    <source>
        <dbReference type="EMBL" id="KAK2182039.1"/>
    </source>
</evidence>
<evidence type="ECO:0000313" key="12">
    <source>
        <dbReference type="Proteomes" id="UP001209878"/>
    </source>
</evidence>
<dbReference type="Gene3D" id="3.90.70.10">
    <property type="entry name" value="Cysteine proteinases"/>
    <property type="match status" value="1"/>
</dbReference>
<dbReference type="GO" id="GO:0006508">
    <property type="term" value="P:proteolysis"/>
    <property type="evidence" value="ECO:0007669"/>
    <property type="project" value="UniProtKB-KW"/>
</dbReference>
<gene>
    <name evidence="11" type="ORF">NP493_369g02029</name>
</gene>
<sequence length="665" mass="75842">MADEPNFEKLRAQLLRTGSLYEDPDFPATARSLKNNGIASSRIRWKRPKEITYKAKFIVEGETRFDLNQGELGDCWFIAATASLAVSNAKLIERVIPTDQSFNTNYAGIFRFLLWRWDHWQEVIIDDRLPTLNGRLMYGHNITQPNEFWVPLFEKAYAKVNGSYENIDGGFINTALVDFTGGISEHIKMRKHSEIPDNLFDIMFKMFKMNSMMGCSIDTKTVREEALKNGLFVGHAYSITNFVQGHIDNKPVRLLRLRNPWGKGEWNGDWGDSSSKWYSVSKADRDALGIRTRDDGEFWMSFDDWQASFETLNICHLYPDAITDEVARDMKKQPWNVTHHHGFWVKGVNAGGCGNRPYAALFWTNPQLRLTLYESDDDNSDGLCTAIISLMQKTNDAHLFIGFHVYQVKSSARRLVEGDTYSAHHLVRRTDLVPATNLREITARLLLKPGSYVIIPYTFSANKEAGFLLRVFTEKKAESSEIDDGDNEVVKPDEPAEPTEPTTPPKKKEKLDDTIKDLFKMFAGPELQMDANETKKALNAVLDQGDDGFSTETHEHDVQIPQRNESGFINFEEFRKMIKEVMVWKNAFNSYDRDRSGSIDAKELRDIFKVIGLTLSARVVDAAMRRYASKSGKLDLDDFVLVCSRLIVMYSTYVAFCAANLGFSL</sequence>
<dbReference type="EMBL" id="JAODUO010000369">
    <property type="protein sequence ID" value="KAK2182039.1"/>
    <property type="molecule type" value="Genomic_DNA"/>
</dbReference>
<reference evidence="11" key="1">
    <citation type="journal article" date="2023" name="Mol. Biol. Evol.">
        <title>Third-Generation Sequencing Reveals the Adaptive Role of the Epigenome in Three Deep-Sea Polychaetes.</title>
        <authorList>
            <person name="Perez M."/>
            <person name="Aroh O."/>
            <person name="Sun Y."/>
            <person name="Lan Y."/>
            <person name="Juniper S.K."/>
            <person name="Young C.R."/>
            <person name="Angers B."/>
            <person name="Qian P.Y."/>
        </authorList>
    </citation>
    <scope>NUCLEOTIDE SEQUENCE</scope>
    <source>
        <strain evidence="11">R07B-5</strain>
    </source>
</reference>
<feature type="active site" evidence="6 7">
    <location>
        <position position="259"/>
    </location>
</feature>
<feature type="region of interest" description="Disordered" evidence="8">
    <location>
        <begin position="479"/>
        <end position="510"/>
    </location>
</feature>
<evidence type="ECO:0000256" key="1">
    <source>
        <dbReference type="ARBA" id="ARBA00007623"/>
    </source>
</evidence>
<dbReference type="PROSITE" id="PS50222">
    <property type="entry name" value="EF_HAND_2"/>
    <property type="match status" value="1"/>
</dbReference>
<keyword evidence="2 7" id="KW-0645">Protease</keyword>
<dbReference type="FunFam" id="2.60.120.380:FF:000011">
    <property type="entry name" value="Calpain 12"/>
    <property type="match status" value="1"/>
</dbReference>
<protein>
    <submittedName>
        <fullName evidence="11">Uncharacterized protein</fullName>
    </submittedName>
</protein>
<keyword evidence="3 7" id="KW-0378">Hydrolase</keyword>
<evidence type="ECO:0000256" key="3">
    <source>
        <dbReference type="ARBA" id="ARBA00022801"/>
    </source>
</evidence>
<accession>A0AAD9L2V4</accession>
<comment type="similarity">
    <text evidence="1">Belongs to the peptidase C2 family.</text>
</comment>
<dbReference type="AlphaFoldDB" id="A0AAD9L2V4"/>
<dbReference type="Pfam" id="PF01067">
    <property type="entry name" value="Calpain_III"/>
    <property type="match status" value="1"/>
</dbReference>
<dbReference type="InterPro" id="IPR000169">
    <property type="entry name" value="Pept_cys_AS"/>
</dbReference>
<evidence type="ECO:0000256" key="7">
    <source>
        <dbReference type="PROSITE-ProRule" id="PRU00239"/>
    </source>
</evidence>
<dbReference type="InterPro" id="IPR018247">
    <property type="entry name" value="EF_Hand_1_Ca_BS"/>
</dbReference>
<dbReference type="Gene3D" id="2.60.120.380">
    <property type="match status" value="1"/>
</dbReference>
<dbReference type="InterPro" id="IPR001300">
    <property type="entry name" value="Peptidase_C2_calpain_cat"/>
</dbReference>
<proteinExistence type="inferred from homology"/>
<evidence type="ECO:0000256" key="8">
    <source>
        <dbReference type="SAM" id="MobiDB-lite"/>
    </source>
</evidence>
<name>A0AAD9L2V4_RIDPI</name>
<evidence type="ECO:0000259" key="10">
    <source>
        <dbReference type="PROSITE" id="PS50222"/>
    </source>
</evidence>
<dbReference type="SUPFAM" id="SSF47473">
    <property type="entry name" value="EF-hand"/>
    <property type="match status" value="1"/>
</dbReference>
<dbReference type="InterPro" id="IPR038765">
    <property type="entry name" value="Papain-like_cys_pep_sf"/>
</dbReference>
<dbReference type="Proteomes" id="UP001209878">
    <property type="component" value="Unassembled WGS sequence"/>
</dbReference>
<dbReference type="PANTHER" id="PTHR10183">
    <property type="entry name" value="CALPAIN"/>
    <property type="match status" value="1"/>
</dbReference>
<feature type="active site" evidence="6 7">
    <location>
        <position position="235"/>
    </location>
</feature>
<dbReference type="GO" id="GO:0004198">
    <property type="term" value="F:calcium-dependent cysteine-type endopeptidase activity"/>
    <property type="evidence" value="ECO:0007669"/>
    <property type="project" value="InterPro"/>
</dbReference>
<dbReference type="SUPFAM" id="SSF54001">
    <property type="entry name" value="Cysteine proteinases"/>
    <property type="match status" value="1"/>
</dbReference>
<dbReference type="InterPro" id="IPR022684">
    <property type="entry name" value="Calpain_cysteine_protease"/>
</dbReference>
<dbReference type="Gene3D" id="1.10.238.10">
    <property type="entry name" value="EF-hand"/>
    <property type="match status" value="1"/>
</dbReference>
<dbReference type="InterPro" id="IPR036213">
    <property type="entry name" value="Calpain_III_sf"/>
</dbReference>
<dbReference type="Pfam" id="PF00648">
    <property type="entry name" value="Peptidase_C2"/>
    <property type="match status" value="1"/>
</dbReference>
<dbReference type="InterPro" id="IPR033883">
    <property type="entry name" value="C2_III"/>
</dbReference>
<dbReference type="InterPro" id="IPR022682">
    <property type="entry name" value="Calpain_domain_III"/>
</dbReference>
<evidence type="ECO:0000256" key="6">
    <source>
        <dbReference type="PIRSR" id="PIRSR622684-1"/>
    </source>
</evidence>
<dbReference type="SMART" id="SM00230">
    <property type="entry name" value="CysPc"/>
    <property type="match status" value="1"/>
</dbReference>
<dbReference type="PANTHER" id="PTHR10183:SF433">
    <property type="entry name" value="CALPAIN-A-RELATED"/>
    <property type="match status" value="1"/>
</dbReference>
<dbReference type="CDD" id="cd00214">
    <property type="entry name" value="Calpain_III"/>
    <property type="match status" value="1"/>
</dbReference>
<dbReference type="GO" id="GO:0005509">
    <property type="term" value="F:calcium ion binding"/>
    <property type="evidence" value="ECO:0007669"/>
    <property type="project" value="InterPro"/>
</dbReference>
<dbReference type="SMART" id="SM00054">
    <property type="entry name" value="EFh"/>
    <property type="match status" value="3"/>
</dbReference>
<dbReference type="FunFam" id="3.90.70.10:FF:000001">
    <property type="entry name" value="Calpain-1 catalytic subunit"/>
    <property type="match status" value="1"/>
</dbReference>
<feature type="domain" description="Calpain catalytic" evidence="9">
    <location>
        <begin position="20"/>
        <end position="318"/>
    </location>
</feature>
<keyword evidence="5" id="KW-0106">Calcium</keyword>
<feature type="domain" description="EF-hand" evidence="10">
    <location>
        <begin position="579"/>
        <end position="614"/>
    </location>
</feature>
<dbReference type="GO" id="GO:0005737">
    <property type="term" value="C:cytoplasm"/>
    <property type="evidence" value="ECO:0007669"/>
    <property type="project" value="TreeGrafter"/>
</dbReference>
<comment type="caution">
    <text evidence="11">The sequence shown here is derived from an EMBL/GenBank/DDBJ whole genome shotgun (WGS) entry which is preliminary data.</text>
</comment>
<organism evidence="11 12">
    <name type="scientific">Ridgeia piscesae</name>
    <name type="common">Tubeworm</name>
    <dbReference type="NCBI Taxonomy" id="27915"/>
    <lineage>
        <taxon>Eukaryota</taxon>
        <taxon>Metazoa</taxon>
        <taxon>Spiralia</taxon>
        <taxon>Lophotrochozoa</taxon>
        <taxon>Annelida</taxon>
        <taxon>Polychaeta</taxon>
        <taxon>Sedentaria</taxon>
        <taxon>Canalipalpata</taxon>
        <taxon>Sabellida</taxon>
        <taxon>Siboglinidae</taxon>
        <taxon>Ridgeia</taxon>
    </lineage>
</organism>
<dbReference type="InterPro" id="IPR011992">
    <property type="entry name" value="EF-hand-dom_pair"/>
</dbReference>
<dbReference type="PROSITE" id="PS00139">
    <property type="entry name" value="THIOL_PROTEASE_CYS"/>
    <property type="match status" value="1"/>
</dbReference>
<dbReference type="PROSITE" id="PS00018">
    <property type="entry name" value="EF_HAND_1"/>
    <property type="match status" value="1"/>
</dbReference>
<evidence type="ECO:0000256" key="5">
    <source>
        <dbReference type="ARBA" id="ARBA00022837"/>
    </source>
</evidence>
<dbReference type="InterPro" id="IPR002048">
    <property type="entry name" value="EF_hand_dom"/>
</dbReference>
<dbReference type="Pfam" id="PF13405">
    <property type="entry name" value="EF-hand_6"/>
    <property type="match status" value="1"/>
</dbReference>
<dbReference type="SMART" id="SM00720">
    <property type="entry name" value="calpain_III"/>
    <property type="match status" value="1"/>
</dbReference>
<evidence type="ECO:0000256" key="4">
    <source>
        <dbReference type="ARBA" id="ARBA00022807"/>
    </source>
</evidence>
<dbReference type="CDD" id="cd00044">
    <property type="entry name" value="CysPc"/>
    <property type="match status" value="1"/>
</dbReference>
<dbReference type="InterPro" id="IPR022683">
    <property type="entry name" value="Calpain_III"/>
</dbReference>
<feature type="active site" evidence="6 7">
    <location>
        <position position="75"/>
    </location>
</feature>
<keyword evidence="4 7" id="KW-0788">Thiol protease</keyword>
<dbReference type="SUPFAM" id="SSF49758">
    <property type="entry name" value="Calpain large subunit, middle domain (domain III)"/>
    <property type="match status" value="1"/>
</dbReference>
<keyword evidence="12" id="KW-1185">Reference proteome</keyword>
<evidence type="ECO:0000256" key="2">
    <source>
        <dbReference type="ARBA" id="ARBA00022670"/>
    </source>
</evidence>
<dbReference type="PROSITE" id="PS50203">
    <property type="entry name" value="CALPAIN_CAT"/>
    <property type="match status" value="1"/>
</dbReference>
<dbReference type="PRINTS" id="PR00704">
    <property type="entry name" value="CALPAIN"/>
</dbReference>
<evidence type="ECO:0000259" key="9">
    <source>
        <dbReference type="PROSITE" id="PS50203"/>
    </source>
</evidence>